<evidence type="ECO:0000256" key="2">
    <source>
        <dbReference type="ARBA" id="ARBA00012759"/>
    </source>
</evidence>
<dbReference type="GO" id="GO:0004843">
    <property type="term" value="F:cysteine-type deubiquitinase activity"/>
    <property type="evidence" value="ECO:0007669"/>
    <property type="project" value="UniProtKB-EC"/>
</dbReference>
<evidence type="ECO:0000313" key="11">
    <source>
        <dbReference type="Proteomes" id="UP000275078"/>
    </source>
</evidence>
<sequence>MMDREELIKTINHVFLPPKLPTKDDSSCDAPSPSNKQAIFAFVLDSFSKFNAEFDSASAQADIVAKCFTMLETSMSLRDDGYSLSATSLDHGIMSLKDGESLFLHIEQQNAGLILSRSPDHYSFESFELSASCRDTMMCKGRLVRSFPGPKVIVPASEVMDGTFRAQLIDMLISLDTLAYEGVQSQSRKGGKSYAEVREPAAPHLVSELLTGILRGISGSRSDDEPVRITKRTRDDIIFEKKELLPWRRSPLYLLIRVALQLKLHDISSTNCNATYKSFMVFLMASLLDQALSSEPALSNDIVYVMNRRLGQKAFKLGTDCLQFVTDKATSVTSDASKRLVNIWDDLQAGHQTQWDRSAINPINDMEHSLRGLRPLVEGFQPELKATNESQAYVPTEKERFDQNAYSLPPVRFLNGSQSGDALLDVESWVRHRLSGWQQARAGNPTKEDCLKLVELQEAYYAKAKQAYAKRPEEQSIMLLTVFQLWCVLDQFVTTRIPLLKTYPFEFNSKMFEPLVLSKRYQLDQLASIVTHFKLRSESSDSSLPSIYSPAVTSDSFSSVYFHSDPSMQNAKATILRFAENCKEDKKREHARKLQERANLMAMSDAIPECDMFKPYWQRNPRPRHDRHCRKCNYRDQAKAVKISQYEWPLPAEEAKANSVVFELLLPQEFGKWRDLTYTLLVDICSTTGPERARLAKQDTQALAHTYQGYGSLSSYQVNSDLRRIVLSSAAKPFGKSHYSVPKSVLDISTGDLVVPNALIYGYYDLTHKSASLTDFPANLRSFCTPWLDPSSPYFPLQFSLETTEHTSNEVLSRQSQSSLAITLHEYNAFGILRSGHRLQLLNIARELKVPSINFSAGEVHTLLAQALWQMCPFQLKDFDGNTLVIPEKDVELLNADFCLELLDAVEATAMGVSENWRGCTTLRTCLMLINRVYSVSESSVVHLRCSKMLHQMRIYALEWSRKLRKMLEREESSGARGEALAKEDNASKQKKAEEIGAWVAETAMTCIQSFDVEDNRIEEVFLFANSEAISHYFEALTLVNDSLHLVKDTSDYTLSTLVRRHIRLVHRLAPFFSQLSATILHRGLDIAIGNLWEQYNPISSISTVWRFFPRPNHSWLERSFSASQDGNRLQICYNIASGTLLVDASPLRSLPSEYLEHRDYKRLFGGRALEVLVSGMKGMRFASRSSINGYDVNFRLFGSTLRIRAWKENRLYEYIPHELLAGDFPCDFIEDFAHWLVFDRNTKDISIQWRDIDDPWSLEPRWILKRSSSGSWVMRKNDETSVLIDWHSRTAQHIFKTLAPIENATYIHVQYFEASKRLSVLLPRYKMEFFLNISQADNRLQCRQYRNMVIDEEQSFGAMTGLLNRLVLRNSKDDSRLVIIPHGSVKFKVQKQHPIVSIATDDEKYRRLVSYHAFRIEPQLGRLEGNRSLKSDYFKTYLHALTSSCLPDSLTGRTGTEEALGFLQSEAARSFQNLKADEAEVLTAIGKLTPKRTWYPEHLNVMQMVKWANLPSLSQHNGFHAEVTNIVLGAEKRKMFLEMNAAVTLRNIPLLLLHRSSLKDSLYYSEECRFSRGDSDDDVQYRGRDCIVNPGKEARVCEIARLAHTWETRLQTSSGFFNTLKGWSGSFQGSATDGSQIMCFELGLLKRFSEVLRDNWLGIQKALSTATKSKDRFRLMFFLGTMAYSDSADMKFLRSLLALATVDTLRAVTPPSGSSFDMDNAEFVRTSITSILDLKRKPSLASNPIYPHTLVEKTVEMSDEEYNWRYDQAFRTLQDSEFLSVVEKLQDGWPNSAFTSTQHNADLKYFLESIDSTLSLCKAKILVWDSNRAFCAYVRDLETKLGRIEAKEFTQPPLRLVHINDEGYVPRRPFVTLSDLFARPVMHLADPTTPELSVQSASSSTVAMAVPDVSQTESFLGDLLATAKSSHEKDYADRLLASFKALKQRPDGDSMTLADMQVIRDATRRYRVRCTDSHRQLENDILHILQPETDQERIMQIVGGWPHLTRNVMVRQLASANFAQLSPKWKQNVVAYGTATAKLQQSRRICRILEQNRPDKVALVKELQNVSQRWDPMEYPDWLLLMIENDITIRQHQFDVALSMMQPAENQNSVLQLNMGEGKSSVIVPMVASALADGTKLVRVVVLKPLAKQMFQLLVQKLGGMLNRRIFYMPFSRSLEVDKANAQNILEMYQECMRVGGCLLVQPEHMLSFELMGVEKLADGGGSDVGRKLVEAQQWLDANTRDVLDESDEILSVKFELIYTIGTQQNIEFSPDRWKRIQDVMGLIKTAAWQVQTELGDEGVELALDPLASFPRIRLLNDKAVDRLLEIVAEKVCAGEVNGVNISALNARSQNAVRNFLTVYDTDATSLAIIKETIYESAGGLWHSLLLLRGLIAGGVISFALKEKRWRVDYGLDPNRTTLLAVPFRAKDQPATRAEFSHPDFTILVTLLSFYYGGLTNEQLFLSLQSLLSMDTVHEEYATWAKDAQQLPKQFKTWSGVNEKDRRQCEEKIFPHFRRSKAVIDFFLSHHVFGRDVKQYPSKLSTSGWNIAKTKRHPTTGFSGTNDSRYVLPLSIHQIDLETQRHTNAGVLHCLLREENTFEDLLSDDRKQEFSARLLLDKISAMDPPVKVLIDVGAQILELRNEEVAVEWLQRTKGAGASAVVYFSDNDELLVLSRDGTKEPLQISPFANQLDECLVYLDEVHTRGTDLKLPSTRAAVTLGPKLTKDRLVQACMRMRNLGKGQSVMFCAPEQIRRKILECRNPQTPHNAAIEVVDVLRWSIYETCAHTKKSIPLWATQGERFHRQAECYSTRTGEDLGIALRERESKSLKEWYDAPLNRALAGTGQQLLVPKIQDKLKEFDILHGHDTALQEEQERELSHENEREVQRELPPPMVPLQHNLHQSVKFAVTYGRVEKDSVAFVPAFTSLAVMKTGAAEEVVYEKKAWEGMDLLATADFAKTIKLRSTLDKADQFLRPVNWILAVRDANRVIGSTKLIIVSPFEANELLPLIKTSAFPVSLHLYAPRTSKSATSFEKLDFCVIASPSALAAGPLSIDPSLSLQLSLFAGELFFSDMAQYESTSDFLGLVSKTSIELVPETARGSVKPDLFLPPFWKKQCLRNTVLFWSAPFTVSPVGFIRELVAMRRKGLSFDKSHLGKILSGDWVLPKDFEDEWAVVVSVKKEED</sequence>
<dbReference type="InterPro" id="IPR051346">
    <property type="entry name" value="OTU_Deubiquitinase"/>
</dbReference>
<evidence type="ECO:0000256" key="5">
    <source>
        <dbReference type="ARBA" id="ARBA00022801"/>
    </source>
</evidence>
<comment type="catalytic activity">
    <reaction evidence="1">
        <text>Thiol-dependent hydrolysis of ester, thioester, amide, peptide and isopeptide bonds formed by the C-terminal Gly of ubiquitin (a 76-residue protein attached to proteins as an intracellular targeting signal).</text>
        <dbReference type="EC" id="3.4.19.12"/>
    </reaction>
</comment>
<dbReference type="Proteomes" id="UP000275078">
    <property type="component" value="Unassembled WGS sequence"/>
</dbReference>
<keyword evidence="6" id="KW-0788">Thiol protease</keyword>
<keyword evidence="5" id="KW-0378">Hydrolase</keyword>
<protein>
    <recommendedName>
        <fullName evidence="2">ubiquitinyl hydrolase 1</fullName>
        <ecNumber evidence="2">3.4.19.12</ecNumber>
    </recommendedName>
</protein>
<dbReference type="STRING" id="1160509.A0A3N4IDZ5"/>
<feature type="domain" description="DUF3645" evidence="8">
    <location>
        <begin position="2414"/>
        <end position="2447"/>
    </location>
</feature>
<feature type="domain" description="DUF3638" evidence="7">
    <location>
        <begin position="2069"/>
        <end position="2292"/>
    </location>
</feature>
<keyword evidence="11" id="KW-1185">Reference proteome</keyword>
<accession>A0A3N4IDZ5</accession>
<dbReference type="PANTHER" id="PTHR13367:SF34">
    <property type="match status" value="1"/>
</dbReference>
<dbReference type="InterPro" id="IPR022105">
    <property type="entry name" value="DUF3645"/>
</dbReference>
<dbReference type="EMBL" id="ML119671">
    <property type="protein sequence ID" value="RPA82431.1"/>
    <property type="molecule type" value="Genomic_DNA"/>
</dbReference>
<dbReference type="EC" id="3.4.19.12" evidence="2"/>
<gene>
    <name evidence="10" type="ORF">BJ508DRAFT_414084</name>
</gene>
<evidence type="ECO:0000259" key="8">
    <source>
        <dbReference type="Pfam" id="PF12359"/>
    </source>
</evidence>
<name>A0A3N4IDZ5_ASCIM</name>
<reference evidence="10 11" key="1">
    <citation type="journal article" date="2018" name="Nat. Ecol. Evol.">
        <title>Pezizomycetes genomes reveal the molecular basis of ectomycorrhizal truffle lifestyle.</title>
        <authorList>
            <person name="Murat C."/>
            <person name="Payen T."/>
            <person name="Noel B."/>
            <person name="Kuo A."/>
            <person name="Morin E."/>
            <person name="Chen J."/>
            <person name="Kohler A."/>
            <person name="Krizsan K."/>
            <person name="Balestrini R."/>
            <person name="Da Silva C."/>
            <person name="Montanini B."/>
            <person name="Hainaut M."/>
            <person name="Levati E."/>
            <person name="Barry K.W."/>
            <person name="Belfiori B."/>
            <person name="Cichocki N."/>
            <person name="Clum A."/>
            <person name="Dockter R.B."/>
            <person name="Fauchery L."/>
            <person name="Guy J."/>
            <person name="Iotti M."/>
            <person name="Le Tacon F."/>
            <person name="Lindquist E.A."/>
            <person name="Lipzen A."/>
            <person name="Malagnac F."/>
            <person name="Mello A."/>
            <person name="Molinier V."/>
            <person name="Miyauchi S."/>
            <person name="Poulain J."/>
            <person name="Riccioni C."/>
            <person name="Rubini A."/>
            <person name="Sitrit Y."/>
            <person name="Splivallo R."/>
            <person name="Traeger S."/>
            <person name="Wang M."/>
            <person name="Zifcakova L."/>
            <person name="Wipf D."/>
            <person name="Zambonelli A."/>
            <person name="Paolocci F."/>
            <person name="Nowrousian M."/>
            <person name="Ottonello S."/>
            <person name="Baldrian P."/>
            <person name="Spatafora J.W."/>
            <person name="Henrissat B."/>
            <person name="Nagy L.G."/>
            <person name="Aury J.M."/>
            <person name="Wincker P."/>
            <person name="Grigoriev I.V."/>
            <person name="Bonfante P."/>
            <person name="Martin F.M."/>
        </authorList>
    </citation>
    <scope>NUCLEOTIDE SEQUENCE [LARGE SCALE GENOMIC DNA]</scope>
    <source>
        <strain evidence="10 11">RN42</strain>
    </source>
</reference>
<dbReference type="Pfam" id="PF12340">
    <property type="entry name" value="DUF3638"/>
    <property type="match status" value="1"/>
</dbReference>
<dbReference type="InterPro" id="IPR022099">
    <property type="entry name" value="DUF3638"/>
</dbReference>
<feature type="domain" description="DUF6606" evidence="9">
    <location>
        <begin position="11"/>
        <end position="288"/>
    </location>
</feature>
<dbReference type="GO" id="GO:0006508">
    <property type="term" value="P:proteolysis"/>
    <property type="evidence" value="ECO:0007669"/>
    <property type="project" value="UniProtKB-KW"/>
</dbReference>
<dbReference type="Pfam" id="PF20255">
    <property type="entry name" value="DUF6606"/>
    <property type="match status" value="1"/>
</dbReference>
<keyword evidence="3" id="KW-0645">Protease</keyword>
<dbReference type="Pfam" id="PF12359">
    <property type="entry name" value="DUF3645"/>
    <property type="match status" value="1"/>
</dbReference>
<dbReference type="InterPro" id="IPR046541">
    <property type="entry name" value="DUF6606"/>
</dbReference>
<evidence type="ECO:0000256" key="1">
    <source>
        <dbReference type="ARBA" id="ARBA00000707"/>
    </source>
</evidence>
<evidence type="ECO:0000256" key="4">
    <source>
        <dbReference type="ARBA" id="ARBA00022786"/>
    </source>
</evidence>
<organism evidence="10 11">
    <name type="scientific">Ascobolus immersus RN42</name>
    <dbReference type="NCBI Taxonomy" id="1160509"/>
    <lineage>
        <taxon>Eukaryota</taxon>
        <taxon>Fungi</taxon>
        <taxon>Dikarya</taxon>
        <taxon>Ascomycota</taxon>
        <taxon>Pezizomycotina</taxon>
        <taxon>Pezizomycetes</taxon>
        <taxon>Pezizales</taxon>
        <taxon>Ascobolaceae</taxon>
        <taxon>Ascobolus</taxon>
    </lineage>
</organism>
<evidence type="ECO:0000313" key="10">
    <source>
        <dbReference type="EMBL" id="RPA82431.1"/>
    </source>
</evidence>
<evidence type="ECO:0000259" key="7">
    <source>
        <dbReference type="Pfam" id="PF12340"/>
    </source>
</evidence>
<evidence type="ECO:0000256" key="3">
    <source>
        <dbReference type="ARBA" id="ARBA00022670"/>
    </source>
</evidence>
<evidence type="ECO:0000256" key="6">
    <source>
        <dbReference type="ARBA" id="ARBA00022807"/>
    </source>
</evidence>
<dbReference type="OrthoDB" id="3182339at2759"/>
<proteinExistence type="predicted"/>
<dbReference type="PANTHER" id="PTHR13367">
    <property type="entry name" value="UBIQUITIN THIOESTERASE"/>
    <property type="match status" value="1"/>
</dbReference>
<keyword evidence="4" id="KW-0833">Ubl conjugation pathway</keyword>
<evidence type="ECO:0000259" key="9">
    <source>
        <dbReference type="Pfam" id="PF20255"/>
    </source>
</evidence>